<name>B0D2B9_LACBS</name>
<dbReference type="GeneID" id="6074110"/>
<feature type="region of interest" description="Disordered" evidence="1">
    <location>
        <begin position="82"/>
        <end position="106"/>
    </location>
</feature>
<gene>
    <name evidence="2" type="ORF">LACBIDRAFT_315413</name>
</gene>
<feature type="compositionally biased region" description="Polar residues" evidence="1">
    <location>
        <begin position="87"/>
        <end position="100"/>
    </location>
</feature>
<dbReference type="InParanoid" id="B0D2B9"/>
<evidence type="ECO:0000313" key="2">
    <source>
        <dbReference type="EMBL" id="EDR10718.1"/>
    </source>
</evidence>
<reference evidence="2 3" key="1">
    <citation type="journal article" date="2008" name="Nature">
        <title>The genome of Laccaria bicolor provides insights into mycorrhizal symbiosis.</title>
        <authorList>
            <person name="Martin F."/>
            <person name="Aerts A."/>
            <person name="Ahren D."/>
            <person name="Brun A."/>
            <person name="Danchin E.G.J."/>
            <person name="Duchaussoy F."/>
            <person name="Gibon J."/>
            <person name="Kohler A."/>
            <person name="Lindquist E."/>
            <person name="Pereda V."/>
            <person name="Salamov A."/>
            <person name="Shapiro H.J."/>
            <person name="Wuyts J."/>
            <person name="Blaudez D."/>
            <person name="Buee M."/>
            <person name="Brokstein P."/>
            <person name="Canbaeck B."/>
            <person name="Cohen D."/>
            <person name="Courty P.E."/>
            <person name="Coutinho P.M."/>
            <person name="Delaruelle C."/>
            <person name="Detter J.C."/>
            <person name="Deveau A."/>
            <person name="DiFazio S."/>
            <person name="Duplessis S."/>
            <person name="Fraissinet-Tachet L."/>
            <person name="Lucic E."/>
            <person name="Frey-Klett P."/>
            <person name="Fourrey C."/>
            <person name="Feussner I."/>
            <person name="Gay G."/>
            <person name="Grimwood J."/>
            <person name="Hoegger P.J."/>
            <person name="Jain P."/>
            <person name="Kilaru S."/>
            <person name="Labbe J."/>
            <person name="Lin Y.C."/>
            <person name="Legue V."/>
            <person name="Le Tacon F."/>
            <person name="Marmeisse R."/>
            <person name="Melayah D."/>
            <person name="Montanini B."/>
            <person name="Muratet M."/>
            <person name="Nehls U."/>
            <person name="Niculita-Hirzel H."/>
            <person name="Oudot-Le Secq M.P."/>
            <person name="Peter M."/>
            <person name="Quesneville H."/>
            <person name="Rajashekar B."/>
            <person name="Reich M."/>
            <person name="Rouhier N."/>
            <person name="Schmutz J."/>
            <person name="Yin T."/>
            <person name="Chalot M."/>
            <person name="Henrissat B."/>
            <person name="Kuees U."/>
            <person name="Lucas S."/>
            <person name="Van de Peer Y."/>
            <person name="Podila G.K."/>
            <person name="Polle A."/>
            <person name="Pukkila P.J."/>
            <person name="Richardson P.M."/>
            <person name="Rouze P."/>
            <person name="Sanders I.R."/>
            <person name="Stajich J.E."/>
            <person name="Tunlid A."/>
            <person name="Tuskan G."/>
            <person name="Grigoriev I.V."/>
        </authorList>
    </citation>
    <scope>NUCLEOTIDE SEQUENCE [LARGE SCALE GENOMIC DNA]</scope>
    <source>
        <strain evidence="3">S238N-H82 / ATCC MYA-4686</strain>
    </source>
</reference>
<sequence length="698" mass="78491">MESTSTLLVCTRFIMAPSLKNRTKDSRSNSTPYEDLDRICGCLAYCHGERIPVSGRTYRRHTASRDQELLFSAEFMAFLAPAPSPGPSQSNLPNTSSTASPPAYHEGTDTLYLEADTHVGMAQSMDLRDGINSNLVQSPTSSITLTRDTGYAPAIVSLDDAGSAYLEASASVSTQPSHDPGSLEDDSRPSGDQAFAEDVRVLFEDIDLEGLSDLVQLSDIKESMVFIRALDNAKIDDEFSSLSSDVISRLRNPPTSPVNINCPDLRLGLDLFISVINSPQQTYTSAREAILRRHPDDKIPTYDQVKRRIADITGVEAMEHDMCIKTCLAYTGPFADLHHCPICGEARWDSSTKKARQTFHTIPIGPQLQALWRDKDSAERMKHRRKLNAKLAELLRDNNGSLPTIDDYFYGSDYIEAVRDGRIQENDMVLMLSFDGAQLYRNKQSDCWIYIWVIMDLDPGIRYKKKFVLPGAVIPGPNKPKKPDSFLFPGLHHVAALQNEGLRIWDASQDLVAISKLFFAIGAADGPGLVYLNGFVGHHGKNGCRVFCSLIGRHKPGVSHYYPAFYKPHNYSVAGCDHGDYSYENPPPRSLEEFERLLRYLMASPNETQYKKRRLESGICKPSLILGLNPRHKTPLPRCFGPDCERSEHSFTKALKVRTNKYKFSIRKGRNFWWGKRVFHGFLMDFWNYSDETWQVCS</sequence>
<keyword evidence="3" id="KW-1185">Reference proteome</keyword>
<dbReference type="KEGG" id="lbc:LACBIDRAFT_315413"/>
<protein>
    <submittedName>
        <fullName evidence="2">Predicted protein</fullName>
    </submittedName>
</protein>
<dbReference type="RefSeq" id="XP_001878019.1">
    <property type="nucleotide sequence ID" value="XM_001877984.1"/>
</dbReference>
<proteinExistence type="predicted"/>
<evidence type="ECO:0000256" key="1">
    <source>
        <dbReference type="SAM" id="MobiDB-lite"/>
    </source>
</evidence>
<evidence type="ECO:0000313" key="3">
    <source>
        <dbReference type="Proteomes" id="UP000001194"/>
    </source>
</evidence>
<accession>B0D2B9</accession>
<organism evidence="3">
    <name type="scientific">Laccaria bicolor (strain S238N-H82 / ATCC MYA-4686)</name>
    <name type="common">Bicoloured deceiver</name>
    <name type="synonym">Laccaria laccata var. bicolor</name>
    <dbReference type="NCBI Taxonomy" id="486041"/>
    <lineage>
        <taxon>Eukaryota</taxon>
        <taxon>Fungi</taxon>
        <taxon>Dikarya</taxon>
        <taxon>Basidiomycota</taxon>
        <taxon>Agaricomycotina</taxon>
        <taxon>Agaricomycetes</taxon>
        <taxon>Agaricomycetidae</taxon>
        <taxon>Agaricales</taxon>
        <taxon>Agaricineae</taxon>
        <taxon>Hydnangiaceae</taxon>
        <taxon>Laccaria</taxon>
    </lineage>
</organism>
<dbReference type="OrthoDB" id="2669721at2759"/>
<dbReference type="STRING" id="486041.B0D2B9"/>
<dbReference type="EMBL" id="DS547096">
    <property type="protein sequence ID" value="EDR10718.1"/>
    <property type="molecule type" value="Genomic_DNA"/>
</dbReference>
<dbReference type="Proteomes" id="UP000001194">
    <property type="component" value="Unassembled WGS sequence"/>
</dbReference>
<dbReference type="AlphaFoldDB" id="B0D2B9"/>
<feature type="region of interest" description="Disordered" evidence="1">
    <location>
        <begin position="169"/>
        <end position="191"/>
    </location>
</feature>
<dbReference type="HOGENOM" id="CLU_394860_0_0_1"/>